<accession>A0A2W5TAU5</accession>
<dbReference type="EMBL" id="QFQP01000015">
    <property type="protein sequence ID" value="PZR11037.1"/>
    <property type="molecule type" value="Genomic_DNA"/>
</dbReference>
<evidence type="ECO:0000313" key="4">
    <source>
        <dbReference type="Proteomes" id="UP000249061"/>
    </source>
</evidence>
<evidence type="ECO:0000313" key="3">
    <source>
        <dbReference type="EMBL" id="PZR11037.1"/>
    </source>
</evidence>
<feature type="region of interest" description="Disordered" evidence="1">
    <location>
        <begin position="106"/>
        <end position="125"/>
    </location>
</feature>
<sequence>MEWCRPRCASDARALEVSDTVARMIRRVVFIVVGLVVVLAAAFLVIPFVQARSLGAQLATDVAAIRQTKWPRNPPVPNPRHDNGFQCFVAMLKVMPRDVSPFDGKGDTAAPNPGAWVRAEDPEPVKTMPPELDARAQELSKWFDELRDCGNSRHLQYVDALTPWALPPRYGEAVMALSRFTSLEVRKLVANGLAEEAFNRCSSTLAFTLDQSHQGLLGAMVASASLRMLAPRCIEAWGALPAPLRPLTSAGWVTLATRFASAKEIFATERVCSSIYLFEPLAPHQGVPHVDELLLSDTTVISRWLVLRSWSSWDARMRALSQAAESPKERAQQAAALDALGQSWMSPANFAGAANYEKFGERVDQTRTVLTTLQWISGGAKGEPPPGMTRVDGAVEYKDADGKVHRIAVPPLE</sequence>
<keyword evidence="2" id="KW-1133">Transmembrane helix</keyword>
<keyword evidence="2" id="KW-0472">Membrane</keyword>
<proteinExistence type="predicted"/>
<evidence type="ECO:0000256" key="1">
    <source>
        <dbReference type="SAM" id="MobiDB-lite"/>
    </source>
</evidence>
<protein>
    <submittedName>
        <fullName evidence="3">Uncharacterized protein</fullName>
    </submittedName>
</protein>
<name>A0A2W5TAU5_9BACT</name>
<organism evidence="3 4">
    <name type="scientific">Archangium gephyra</name>
    <dbReference type="NCBI Taxonomy" id="48"/>
    <lineage>
        <taxon>Bacteria</taxon>
        <taxon>Pseudomonadati</taxon>
        <taxon>Myxococcota</taxon>
        <taxon>Myxococcia</taxon>
        <taxon>Myxococcales</taxon>
        <taxon>Cystobacterineae</taxon>
        <taxon>Archangiaceae</taxon>
        <taxon>Archangium</taxon>
    </lineage>
</organism>
<reference evidence="3 4" key="1">
    <citation type="submission" date="2017-08" db="EMBL/GenBank/DDBJ databases">
        <title>Infants hospitalized years apart are colonized by the same room-sourced microbial strains.</title>
        <authorList>
            <person name="Brooks B."/>
            <person name="Olm M.R."/>
            <person name="Firek B.A."/>
            <person name="Baker R."/>
            <person name="Thomas B.C."/>
            <person name="Morowitz M.J."/>
            <person name="Banfield J.F."/>
        </authorList>
    </citation>
    <scope>NUCLEOTIDE SEQUENCE [LARGE SCALE GENOMIC DNA]</scope>
    <source>
        <strain evidence="3">S2_003_000_R2_14</strain>
    </source>
</reference>
<gene>
    <name evidence="3" type="ORF">DI536_18015</name>
</gene>
<feature type="transmembrane region" description="Helical" evidence="2">
    <location>
        <begin position="28"/>
        <end position="49"/>
    </location>
</feature>
<dbReference type="Proteomes" id="UP000249061">
    <property type="component" value="Unassembled WGS sequence"/>
</dbReference>
<evidence type="ECO:0000256" key="2">
    <source>
        <dbReference type="SAM" id="Phobius"/>
    </source>
</evidence>
<comment type="caution">
    <text evidence="3">The sequence shown here is derived from an EMBL/GenBank/DDBJ whole genome shotgun (WGS) entry which is preliminary data.</text>
</comment>
<dbReference type="AlphaFoldDB" id="A0A2W5TAU5"/>
<keyword evidence="2" id="KW-0812">Transmembrane</keyword>